<feature type="region of interest" description="Disordered" evidence="1">
    <location>
        <begin position="34"/>
        <end position="123"/>
    </location>
</feature>
<dbReference type="STRING" id="947166.A0A1D1VPH3"/>
<feature type="compositionally biased region" description="Low complexity" evidence="1">
    <location>
        <begin position="97"/>
        <end position="110"/>
    </location>
</feature>
<reference evidence="2 3" key="1">
    <citation type="journal article" date="2016" name="Nat. Commun.">
        <title>Extremotolerant tardigrade genome and improved radiotolerance of human cultured cells by tardigrade-unique protein.</title>
        <authorList>
            <person name="Hashimoto T."/>
            <person name="Horikawa D.D."/>
            <person name="Saito Y."/>
            <person name="Kuwahara H."/>
            <person name="Kozuka-Hata H."/>
            <person name="Shin-I T."/>
            <person name="Minakuchi Y."/>
            <person name="Ohishi K."/>
            <person name="Motoyama A."/>
            <person name="Aizu T."/>
            <person name="Enomoto A."/>
            <person name="Kondo K."/>
            <person name="Tanaka S."/>
            <person name="Hara Y."/>
            <person name="Koshikawa S."/>
            <person name="Sagara H."/>
            <person name="Miura T."/>
            <person name="Yokobori S."/>
            <person name="Miyagawa K."/>
            <person name="Suzuki Y."/>
            <person name="Kubo T."/>
            <person name="Oyama M."/>
            <person name="Kohara Y."/>
            <person name="Fujiyama A."/>
            <person name="Arakawa K."/>
            <person name="Katayama T."/>
            <person name="Toyoda A."/>
            <person name="Kunieda T."/>
        </authorList>
    </citation>
    <scope>NUCLEOTIDE SEQUENCE [LARGE SCALE GENOMIC DNA]</scope>
    <source>
        <strain evidence="2 3">YOKOZUNA-1</strain>
    </source>
</reference>
<protein>
    <recommendedName>
        <fullName evidence="4">FAST kinase leucine-rich domain-containing protein</fullName>
    </recommendedName>
</protein>
<keyword evidence="3" id="KW-1185">Reference proteome</keyword>
<accession>A0A1D1VPH3</accession>
<gene>
    <name evidence="2" type="primary">RvY_12675-1</name>
    <name evidence="2" type="synonym">RvY_12675.1</name>
    <name evidence="2" type="ORF">RvY_12675</name>
</gene>
<evidence type="ECO:0008006" key="4">
    <source>
        <dbReference type="Google" id="ProtNLM"/>
    </source>
</evidence>
<dbReference type="EMBL" id="BDGG01000007">
    <property type="protein sequence ID" value="GAV02063.1"/>
    <property type="molecule type" value="Genomic_DNA"/>
</dbReference>
<dbReference type="Proteomes" id="UP000186922">
    <property type="component" value="Unassembled WGS sequence"/>
</dbReference>
<name>A0A1D1VPH3_RAMVA</name>
<organism evidence="2 3">
    <name type="scientific">Ramazzottius varieornatus</name>
    <name type="common">Water bear</name>
    <name type="synonym">Tardigrade</name>
    <dbReference type="NCBI Taxonomy" id="947166"/>
    <lineage>
        <taxon>Eukaryota</taxon>
        <taxon>Metazoa</taxon>
        <taxon>Ecdysozoa</taxon>
        <taxon>Tardigrada</taxon>
        <taxon>Eutardigrada</taxon>
        <taxon>Parachela</taxon>
        <taxon>Hypsibioidea</taxon>
        <taxon>Ramazzottiidae</taxon>
        <taxon>Ramazzottius</taxon>
    </lineage>
</organism>
<dbReference type="OrthoDB" id="443524at2759"/>
<feature type="compositionally biased region" description="Basic and acidic residues" evidence="1">
    <location>
        <begin position="111"/>
        <end position="123"/>
    </location>
</feature>
<sequence>MNVTIGAGVRGSYLICSQPVFRQVCRSLRRPPRRLDASLSSPRLGNSVAPEDPLAGDNFMFDDLGPAEPPTKSQKAQRRNIVEGGYFSRPSDHRSTLTETSSFSTSPLETPYRRRKEENERPSDLLMESVRKSRSCEDTLRLVERHEKIMNHHHLSRTVSHIFDQIMKWDPLSEEQKEDLLRDPRFAKLCTRLIRSSRFINPNDAMEILKLLSVLRAPQDSRIVQTFLHLVKEQINEMSLPGLCYCGFLMKKFPENKVAQAMLIALPIAFEYRMHKEMDPKSLPELRQLLRFCSMFGVRSSVKKEIVDAMRGYFLSSTNLKHFSVQDAAALFILLDQCNALDEKIIDVIADTFERGSVTDMKTFLAKKMLSSIRYCRAKHPADFPANHRICSIEKRLNDSLPTESKDAFDDNCDDVVDDSVHLMDNYRSLEDKKKR</sequence>
<comment type="caution">
    <text evidence="2">The sequence shown here is derived from an EMBL/GenBank/DDBJ whole genome shotgun (WGS) entry which is preliminary data.</text>
</comment>
<evidence type="ECO:0000256" key="1">
    <source>
        <dbReference type="SAM" id="MobiDB-lite"/>
    </source>
</evidence>
<dbReference type="AlphaFoldDB" id="A0A1D1VPH3"/>
<proteinExistence type="predicted"/>
<evidence type="ECO:0000313" key="2">
    <source>
        <dbReference type="EMBL" id="GAV02063.1"/>
    </source>
</evidence>
<evidence type="ECO:0000313" key="3">
    <source>
        <dbReference type="Proteomes" id="UP000186922"/>
    </source>
</evidence>